<evidence type="ECO:0000313" key="1">
    <source>
        <dbReference type="EMBL" id="CAH2250514.1"/>
    </source>
</evidence>
<organism evidence="1 2">
    <name type="scientific">Pelobates cultripes</name>
    <name type="common">Western spadefoot toad</name>
    <dbReference type="NCBI Taxonomy" id="61616"/>
    <lineage>
        <taxon>Eukaryota</taxon>
        <taxon>Metazoa</taxon>
        <taxon>Chordata</taxon>
        <taxon>Craniata</taxon>
        <taxon>Vertebrata</taxon>
        <taxon>Euteleostomi</taxon>
        <taxon>Amphibia</taxon>
        <taxon>Batrachia</taxon>
        <taxon>Anura</taxon>
        <taxon>Pelobatoidea</taxon>
        <taxon>Pelobatidae</taxon>
        <taxon>Pelobates</taxon>
    </lineage>
</organism>
<dbReference type="Proteomes" id="UP001295444">
    <property type="component" value="Chromosome 02"/>
</dbReference>
<sequence length="197" mass="22864">MEAEKILPYSIKKVLNLPPAFRSLMANMYPTTKATIKAWRVLYTKINPFTTWSRATPLSVLRPALPDLDVEYWLSHSVVHINDLFLSNSFLSFDQLQAKFSLDASVAPMHRQMVNLLSEHFKVSDRDLGERKVSMFNLENIYLSDSNRRQTISICYAYFTGELGPKLDCMTKWERELNIKFTIEEWHGLLLALRSIT</sequence>
<keyword evidence="2" id="KW-1185">Reference proteome</keyword>
<name>A0AAD1VTR3_PELCU</name>
<gene>
    <name evidence="1" type="ORF">PECUL_23A004633</name>
</gene>
<accession>A0AAD1VTR3</accession>
<reference evidence="1" key="1">
    <citation type="submission" date="2022-03" db="EMBL/GenBank/DDBJ databases">
        <authorList>
            <person name="Alioto T."/>
            <person name="Alioto T."/>
            <person name="Gomez Garrido J."/>
        </authorList>
    </citation>
    <scope>NUCLEOTIDE SEQUENCE</scope>
</reference>
<dbReference type="EMBL" id="OW240913">
    <property type="protein sequence ID" value="CAH2250514.1"/>
    <property type="molecule type" value="Genomic_DNA"/>
</dbReference>
<proteinExistence type="predicted"/>
<protein>
    <submittedName>
        <fullName evidence="1">Uncharacterized protein</fullName>
    </submittedName>
</protein>
<dbReference type="AlphaFoldDB" id="A0AAD1VTR3"/>
<evidence type="ECO:0000313" key="2">
    <source>
        <dbReference type="Proteomes" id="UP001295444"/>
    </source>
</evidence>